<reference evidence="8 9" key="1">
    <citation type="submission" date="2015-02" db="EMBL/GenBank/DDBJ databases">
        <title>Draft Genome Sequences of Two Closely-Related Aflatoxigenic Aspergillus Species Obtained from the Cote d'Ivoire.</title>
        <authorList>
            <person name="Moore G.G."/>
            <person name="Beltz S.B."/>
            <person name="Mack B.M."/>
        </authorList>
    </citation>
    <scope>NUCLEOTIDE SEQUENCE [LARGE SCALE GENOMIC DNA]</scope>
    <source>
        <strain evidence="8 9">SRRC1468</strain>
    </source>
</reference>
<dbReference type="InterPro" id="IPR036259">
    <property type="entry name" value="MFS_trans_sf"/>
</dbReference>
<evidence type="ECO:0000256" key="5">
    <source>
        <dbReference type="SAM" id="MobiDB-lite"/>
    </source>
</evidence>
<feature type="transmembrane region" description="Helical" evidence="6">
    <location>
        <begin position="51"/>
        <end position="70"/>
    </location>
</feature>
<feature type="transmembrane region" description="Helical" evidence="6">
    <location>
        <begin position="183"/>
        <end position="206"/>
    </location>
</feature>
<dbReference type="GO" id="GO:0022857">
    <property type="term" value="F:transmembrane transporter activity"/>
    <property type="evidence" value="ECO:0007669"/>
    <property type="project" value="InterPro"/>
</dbReference>
<evidence type="ECO:0000256" key="2">
    <source>
        <dbReference type="ARBA" id="ARBA00022692"/>
    </source>
</evidence>
<feature type="transmembrane region" description="Helical" evidence="6">
    <location>
        <begin position="378"/>
        <end position="399"/>
    </location>
</feature>
<feature type="transmembrane region" description="Helical" evidence="6">
    <location>
        <begin position="476"/>
        <end position="502"/>
    </location>
</feature>
<evidence type="ECO:0000313" key="9">
    <source>
        <dbReference type="Proteomes" id="UP000034291"/>
    </source>
</evidence>
<evidence type="ECO:0000256" key="4">
    <source>
        <dbReference type="ARBA" id="ARBA00023136"/>
    </source>
</evidence>
<dbReference type="PANTHER" id="PTHR23507">
    <property type="entry name" value="ZGC:174356"/>
    <property type="match status" value="1"/>
</dbReference>
<protein>
    <recommendedName>
        <fullName evidence="7">Major facilitator superfamily (MFS) profile domain-containing protein</fullName>
    </recommendedName>
</protein>
<dbReference type="PROSITE" id="PS50850">
    <property type="entry name" value="MFS"/>
    <property type="match status" value="1"/>
</dbReference>
<feature type="transmembrane region" description="Helical" evidence="6">
    <location>
        <begin position="420"/>
        <end position="440"/>
    </location>
</feature>
<keyword evidence="4 6" id="KW-0472">Membrane</keyword>
<proteinExistence type="predicted"/>
<dbReference type="SUPFAM" id="SSF103473">
    <property type="entry name" value="MFS general substrate transporter"/>
    <property type="match status" value="1"/>
</dbReference>
<accession>A0A0F8ULG3</accession>
<dbReference type="Gene3D" id="1.20.1250.20">
    <property type="entry name" value="MFS general substrate transporter like domains"/>
    <property type="match status" value="1"/>
</dbReference>
<keyword evidence="3 6" id="KW-1133">Transmembrane helix</keyword>
<dbReference type="STRING" id="308745.A0A0F8ULG3"/>
<feature type="region of interest" description="Disordered" evidence="5">
    <location>
        <begin position="543"/>
        <end position="563"/>
    </location>
</feature>
<dbReference type="InterPro" id="IPR020846">
    <property type="entry name" value="MFS_dom"/>
</dbReference>
<dbReference type="InterPro" id="IPR011701">
    <property type="entry name" value="MFS"/>
</dbReference>
<evidence type="ECO:0000256" key="1">
    <source>
        <dbReference type="ARBA" id="ARBA00004141"/>
    </source>
</evidence>
<evidence type="ECO:0000256" key="6">
    <source>
        <dbReference type="SAM" id="Phobius"/>
    </source>
</evidence>
<evidence type="ECO:0000313" key="8">
    <source>
        <dbReference type="EMBL" id="KKK20474.1"/>
    </source>
</evidence>
<dbReference type="PANTHER" id="PTHR23507:SF40">
    <property type="entry name" value="TETRACYCLINE-EFFLUX TRANSPORTER"/>
    <property type="match status" value="1"/>
</dbReference>
<feature type="transmembrane region" description="Helical" evidence="6">
    <location>
        <begin position="340"/>
        <end position="366"/>
    </location>
</feature>
<keyword evidence="2 6" id="KW-0812">Transmembrane</keyword>
<dbReference type="GO" id="GO:0016020">
    <property type="term" value="C:membrane"/>
    <property type="evidence" value="ECO:0007669"/>
    <property type="project" value="UniProtKB-SubCell"/>
</dbReference>
<feature type="transmembrane region" description="Helical" evidence="6">
    <location>
        <begin position="508"/>
        <end position="531"/>
    </location>
</feature>
<feature type="transmembrane region" description="Helical" evidence="6">
    <location>
        <begin position="152"/>
        <end position="171"/>
    </location>
</feature>
<feature type="transmembrane region" description="Helical" evidence="6">
    <location>
        <begin position="218"/>
        <end position="241"/>
    </location>
</feature>
<dbReference type="Proteomes" id="UP000034291">
    <property type="component" value="Unassembled WGS sequence"/>
</dbReference>
<feature type="domain" description="Major facilitator superfamily (MFS) profile" evidence="7">
    <location>
        <begin position="52"/>
        <end position="536"/>
    </location>
</feature>
<comment type="subcellular location">
    <subcellularLocation>
        <location evidence="1">Membrane</location>
        <topology evidence="1">Multi-pass membrane protein</topology>
    </subcellularLocation>
</comment>
<evidence type="ECO:0000256" key="3">
    <source>
        <dbReference type="ARBA" id="ARBA00022989"/>
    </source>
</evidence>
<feature type="transmembrane region" description="Helical" evidence="6">
    <location>
        <begin position="247"/>
        <end position="269"/>
    </location>
</feature>
<dbReference type="Pfam" id="PF07690">
    <property type="entry name" value="MFS_1"/>
    <property type="match status" value="1"/>
</dbReference>
<evidence type="ECO:0000259" key="7">
    <source>
        <dbReference type="PROSITE" id="PS50850"/>
    </source>
</evidence>
<dbReference type="EMBL" id="JZBS01002009">
    <property type="protein sequence ID" value="KKK20474.1"/>
    <property type="molecule type" value="Genomic_DNA"/>
</dbReference>
<dbReference type="OrthoDB" id="3026777at2759"/>
<feature type="compositionally biased region" description="Basic and acidic residues" evidence="5">
    <location>
        <begin position="554"/>
        <end position="563"/>
    </location>
</feature>
<comment type="caution">
    <text evidence="8">The sequence shown here is derived from an EMBL/GenBank/DDBJ whole genome shotgun (WGS) entry which is preliminary data.</text>
</comment>
<dbReference type="AlphaFoldDB" id="A0A0F8ULG3"/>
<name>A0A0F8ULG3_9EURO</name>
<keyword evidence="9" id="KW-1185">Reference proteome</keyword>
<sequence>MRSSTLVRDDSHAAIDSALDRHAAPGDDDAYEVGDDDFSCGKLFPRAKPRIWWLLPFIMLFTVGFGGIAVPRVNIYLSLVCRDYFADQSIQDPSISYPPVSLGGDNPQCRIPAVQSQVARFQLSLNLIVGLLSSWISPKLGKLSDRRGRTRFIALNALGVLFNVAIITLVASYPDQIPKNVLFLGSVLEGLGGSFTTAMALFQAYASDCTRFEDRNAAFGLFQGALFFGIALGPTLAAILIKAAGTILIIFYVAMALHATFVLALFFVVPESLSPERQRVARERYRIKSLNFDRSTRSWWKSFNPLKIVAPLSILWPAVGRPSSLFPNSRGATAALRRNILLLASIDAVLFGIAMGAIEVIIIYTGFLLQWGSIETSLFASTIGVVRVFALFIVLPLITRLSRDKPIDGKSIPGAYSSEVIVIRASIVLDIVGYMGYVFARDSSSMVTSGILTSLGAMGSPTLQSALSKHVPQDRIGLLLGTSGLLHALARVVGPTILGLIYSLTVATFPQAVFVCLVSLVCLAFLASLFIQAHVSLDEEPIANPDAGTIQETPDERQPLLSR</sequence>
<organism evidence="8 9">
    <name type="scientific">Aspergillus rambellii</name>
    <dbReference type="NCBI Taxonomy" id="308745"/>
    <lineage>
        <taxon>Eukaryota</taxon>
        <taxon>Fungi</taxon>
        <taxon>Dikarya</taxon>
        <taxon>Ascomycota</taxon>
        <taxon>Pezizomycotina</taxon>
        <taxon>Eurotiomycetes</taxon>
        <taxon>Eurotiomycetidae</taxon>
        <taxon>Eurotiales</taxon>
        <taxon>Aspergillaceae</taxon>
        <taxon>Aspergillus</taxon>
        <taxon>Aspergillus subgen. Nidulantes</taxon>
    </lineage>
</organism>
<gene>
    <name evidence="8" type="ORF">ARAM_004466</name>
</gene>